<dbReference type="Proteomes" id="UP001321760">
    <property type="component" value="Unassembled WGS sequence"/>
</dbReference>
<dbReference type="AlphaFoldDB" id="A0AAV9G1D8"/>
<evidence type="ECO:0000256" key="5">
    <source>
        <dbReference type="ARBA" id="ARBA00023002"/>
    </source>
</evidence>
<comment type="caution">
    <text evidence="9">The sequence shown here is derived from an EMBL/GenBank/DDBJ whole genome shotgun (WGS) entry which is preliminary data.</text>
</comment>
<dbReference type="EMBL" id="MU866009">
    <property type="protein sequence ID" value="KAK4442698.1"/>
    <property type="molecule type" value="Genomic_DNA"/>
</dbReference>
<dbReference type="GO" id="GO:0004601">
    <property type="term" value="F:peroxidase activity"/>
    <property type="evidence" value="ECO:0007669"/>
    <property type="project" value="UniProtKB-KW"/>
</dbReference>
<dbReference type="SUPFAM" id="SSF47571">
    <property type="entry name" value="Cloroperoxidase"/>
    <property type="match status" value="1"/>
</dbReference>
<keyword evidence="2" id="KW-0575">Peroxidase</keyword>
<evidence type="ECO:0000256" key="7">
    <source>
        <dbReference type="ARBA" id="ARBA00025795"/>
    </source>
</evidence>
<evidence type="ECO:0000313" key="9">
    <source>
        <dbReference type="EMBL" id="KAK4442698.1"/>
    </source>
</evidence>
<keyword evidence="10" id="KW-1185">Reference proteome</keyword>
<dbReference type="GO" id="GO:0046872">
    <property type="term" value="F:metal ion binding"/>
    <property type="evidence" value="ECO:0007669"/>
    <property type="project" value="UniProtKB-KW"/>
</dbReference>
<keyword evidence="4" id="KW-0479">Metal-binding</keyword>
<organism evidence="9 10">
    <name type="scientific">Podospora aff. communis PSN243</name>
    <dbReference type="NCBI Taxonomy" id="3040156"/>
    <lineage>
        <taxon>Eukaryota</taxon>
        <taxon>Fungi</taxon>
        <taxon>Dikarya</taxon>
        <taxon>Ascomycota</taxon>
        <taxon>Pezizomycotina</taxon>
        <taxon>Sordariomycetes</taxon>
        <taxon>Sordariomycetidae</taxon>
        <taxon>Sordariales</taxon>
        <taxon>Podosporaceae</taxon>
        <taxon>Podospora</taxon>
    </lineage>
</organism>
<evidence type="ECO:0000256" key="1">
    <source>
        <dbReference type="ARBA" id="ARBA00001970"/>
    </source>
</evidence>
<evidence type="ECO:0000256" key="4">
    <source>
        <dbReference type="ARBA" id="ARBA00022723"/>
    </source>
</evidence>
<proteinExistence type="inferred from homology"/>
<evidence type="ECO:0000259" key="8">
    <source>
        <dbReference type="PROSITE" id="PS51405"/>
    </source>
</evidence>
<keyword evidence="3" id="KW-0349">Heme</keyword>
<dbReference type="PANTHER" id="PTHR33577:SF19">
    <property type="entry name" value="HEME HALOPEROXIDASE FAMILY PROFILE DOMAIN-CONTAINING PROTEIN-RELATED"/>
    <property type="match status" value="1"/>
</dbReference>
<evidence type="ECO:0000256" key="2">
    <source>
        <dbReference type="ARBA" id="ARBA00022559"/>
    </source>
</evidence>
<sequence length="252" mass="27797">MKLRSFFEAGIYGLAASGGREPKGFEWHPPVSGRDVRSPCTGLNNLANHGFLPRSGKNIDIETLRVAVKAAFNYDPNTFDTAFQQAVDFNLTTTGNPQTFNLDDLALHDAIEFDGSLSRNDIFFGDNLHFDPAIWGATSRRLRLNDYGLDKKDLYVTVEAAAKARAARVKDAMKVNPTFNASASQQMGSPGTTALYLVTMWDEDAGAAPKAWVRSFFEKERIPYLLGYKRTPKNGTSIGKMFEAVSAVKVDE</sequence>
<accession>A0AAV9G1D8</accession>
<evidence type="ECO:0000313" key="10">
    <source>
        <dbReference type="Proteomes" id="UP001321760"/>
    </source>
</evidence>
<dbReference type="Pfam" id="PF01328">
    <property type="entry name" value="Peroxidase_2"/>
    <property type="match status" value="1"/>
</dbReference>
<protein>
    <submittedName>
        <fullName evidence="9">Chloroperoxidase</fullName>
    </submittedName>
</protein>
<keyword evidence="5" id="KW-0560">Oxidoreductase</keyword>
<dbReference type="PROSITE" id="PS51405">
    <property type="entry name" value="HEME_HALOPEROXIDASE"/>
    <property type="match status" value="1"/>
</dbReference>
<dbReference type="Gene3D" id="1.10.489.10">
    <property type="entry name" value="Chloroperoxidase-like"/>
    <property type="match status" value="1"/>
</dbReference>
<evidence type="ECO:0000256" key="6">
    <source>
        <dbReference type="ARBA" id="ARBA00023004"/>
    </source>
</evidence>
<comment type="similarity">
    <text evidence="7">Belongs to the chloroperoxidase family.</text>
</comment>
<dbReference type="InterPro" id="IPR000028">
    <property type="entry name" value="Chloroperoxidase"/>
</dbReference>
<name>A0AAV9G1D8_9PEZI</name>
<evidence type="ECO:0000256" key="3">
    <source>
        <dbReference type="ARBA" id="ARBA00022617"/>
    </source>
</evidence>
<comment type="cofactor">
    <cofactor evidence="1">
        <name>heme b</name>
        <dbReference type="ChEBI" id="CHEBI:60344"/>
    </cofactor>
</comment>
<reference evidence="9" key="1">
    <citation type="journal article" date="2023" name="Mol. Phylogenet. Evol.">
        <title>Genome-scale phylogeny and comparative genomics of the fungal order Sordariales.</title>
        <authorList>
            <person name="Hensen N."/>
            <person name="Bonometti L."/>
            <person name="Westerberg I."/>
            <person name="Brannstrom I.O."/>
            <person name="Guillou S."/>
            <person name="Cros-Aarteil S."/>
            <person name="Calhoun S."/>
            <person name="Haridas S."/>
            <person name="Kuo A."/>
            <person name="Mondo S."/>
            <person name="Pangilinan J."/>
            <person name="Riley R."/>
            <person name="LaButti K."/>
            <person name="Andreopoulos B."/>
            <person name="Lipzen A."/>
            <person name="Chen C."/>
            <person name="Yan M."/>
            <person name="Daum C."/>
            <person name="Ng V."/>
            <person name="Clum A."/>
            <person name="Steindorff A."/>
            <person name="Ohm R.A."/>
            <person name="Martin F."/>
            <person name="Silar P."/>
            <person name="Natvig D.O."/>
            <person name="Lalanne C."/>
            <person name="Gautier V."/>
            <person name="Ament-Velasquez S.L."/>
            <person name="Kruys A."/>
            <person name="Hutchinson M.I."/>
            <person name="Powell A.J."/>
            <person name="Barry K."/>
            <person name="Miller A.N."/>
            <person name="Grigoriev I.V."/>
            <person name="Debuchy R."/>
            <person name="Gladieux P."/>
            <person name="Hiltunen Thoren M."/>
            <person name="Johannesson H."/>
        </authorList>
    </citation>
    <scope>NUCLEOTIDE SEQUENCE</scope>
    <source>
        <strain evidence="9">PSN243</strain>
    </source>
</reference>
<gene>
    <name evidence="9" type="ORF">QBC34DRAFT_338235</name>
</gene>
<dbReference type="InterPro" id="IPR036851">
    <property type="entry name" value="Chloroperoxidase-like_sf"/>
</dbReference>
<keyword evidence="6" id="KW-0408">Iron</keyword>
<dbReference type="PANTHER" id="PTHR33577">
    <property type="entry name" value="STERIGMATOCYSTIN BIOSYNTHESIS PEROXIDASE STCC-RELATED"/>
    <property type="match status" value="1"/>
</dbReference>
<reference evidence="9" key="2">
    <citation type="submission" date="2023-05" db="EMBL/GenBank/DDBJ databases">
        <authorList>
            <consortium name="Lawrence Berkeley National Laboratory"/>
            <person name="Steindorff A."/>
            <person name="Hensen N."/>
            <person name="Bonometti L."/>
            <person name="Westerberg I."/>
            <person name="Brannstrom I.O."/>
            <person name="Guillou S."/>
            <person name="Cros-Aarteil S."/>
            <person name="Calhoun S."/>
            <person name="Haridas S."/>
            <person name="Kuo A."/>
            <person name="Mondo S."/>
            <person name="Pangilinan J."/>
            <person name="Riley R."/>
            <person name="Labutti K."/>
            <person name="Andreopoulos B."/>
            <person name="Lipzen A."/>
            <person name="Chen C."/>
            <person name="Yanf M."/>
            <person name="Daum C."/>
            <person name="Ng V."/>
            <person name="Clum A."/>
            <person name="Ohm R."/>
            <person name="Martin F."/>
            <person name="Silar P."/>
            <person name="Natvig D."/>
            <person name="Lalanne C."/>
            <person name="Gautier V."/>
            <person name="Ament-Velasquez S.L."/>
            <person name="Kruys A."/>
            <person name="Hutchinson M.I."/>
            <person name="Powell A.J."/>
            <person name="Barry K."/>
            <person name="Miller A.N."/>
            <person name="Grigoriev I.V."/>
            <person name="Debuchy R."/>
            <person name="Gladieux P."/>
            <person name="Thoren M.H."/>
            <person name="Johannesson H."/>
        </authorList>
    </citation>
    <scope>NUCLEOTIDE SEQUENCE</scope>
    <source>
        <strain evidence="9">PSN243</strain>
    </source>
</reference>
<feature type="domain" description="Heme haloperoxidase family profile" evidence="8">
    <location>
        <begin position="23"/>
        <end position="246"/>
    </location>
</feature>